<proteinExistence type="predicted"/>
<protein>
    <submittedName>
        <fullName evidence="1">Uncharacterized protein</fullName>
    </submittedName>
</protein>
<evidence type="ECO:0000313" key="1">
    <source>
        <dbReference type="EMBL" id="CAG2063333.1"/>
    </source>
</evidence>
<sequence>MILLKKRNLVRLCIRRSVVRKKIMPQYQIALATEFLSISPYSVES</sequence>
<comment type="caution">
    <text evidence="1">The sequence shown here is derived from an EMBL/GenBank/DDBJ whole genome shotgun (WGS) entry which is preliminary data.</text>
</comment>
<reference evidence="1" key="1">
    <citation type="submission" date="2021-03" db="EMBL/GenBank/DDBJ databases">
        <authorList>
            <person name="Tran Van P."/>
        </authorList>
    </citation>
    <scope>NUCLEOTIDE SEQUENCE</scope>
</reference>
<name>A0ABN7P672_TIMPD</name>
<organism evidence="1 2">
    <name type="scientific">Timema podura</name>
    <name type="common">Walking stick</name>
    <dbReference type="NCBI Taxonomy" id="61482"/>
    <lineage>
        <taxon>Eukaryota</taxon>
        <taxon>Metazoa</taxon>
        <taxon>Ecdysozoa</taxon>
        <taxon>Arthropoda</taxon>
        <taxon>Hexapoda</taxon>
        <taxon>Insecta</taxon>
        <taxon>Pterygota</taxon>
        <taxon>Neoptera</taxon>
        <taxon>Polyneoptera</taxon>
        <taxon>Phasmatodea</taxon>
        <taxon>Timematodea</taxon>
        <taxon>Timematoidea</taxon>
        <taxon>Timematidae</taxon>
        <taxon>Timema</taxon>
    </lineage>
</organism>
<evidence type="ECO:0000313" key="2">
    <source>
        <dbReference type="Proteomes" id="UP001153148"/>
    </source>
</evidence>
<feature type="non-terminal residue" evidence="1">
    <location>
        <position position="45"/>
    </location>
</feature>
<keyword evidence="2" id="KW-1185">Reference proteome</keyword>
<accession>A0ABN7P672</accession>
<dbReference type="EMBL" id="CAJPIN010025694">
    <property type="protein sequence ID" value="CAG2063333.1"/>
    <property type="molecule type" value="Genomic_DNA"/>
</dbReference>
<dbReference type="Proteomes" id="UP001153148">
    <property type="component" value="Unassembled WGS sequence"/>
</dbReference>
<gene>
    <name evidence="1" type="ORF">TPAB3V08_LOCUS10280</name>
</gene>